<dbReference type="RefSeq" id="WP_110392079.1">
    <property type="nucleotide sequence ID" value="NZ_CALCOA010000040.1"/>
</dbReference>
<gene>
    <name evidence="1" type="ORF">DFR34_13222</name>
</gene>
<dbReference type="EMBL" id="QJKI01000032">
    <property type="protein sequence ID" value="PXX74480.1"/>
    <property type="molecule type" value="Genomic_DNA"/>
</dbReference>
<keyword evidence="2" id="KW-1185">Reference proteome</keyword>
<proteinExistence type="predicted"/>
<protein>
    <submittedName>
        <fullName evidence="1">Uncharacterized protein</fullName>
    </submittedName>
</protein>
<name>A0A318KC77_9NEIS</name>
<dbReference type="AlphaFoldDB" id="A0A318KC77"/>
<sequence>MTSPSPSPATGADTALDPNLQQLAETWLKRPLQPQEFAQLQAFQAAQQSAGVSPGEQAAAVLALSRANTQASVRDSLSAIHSNVTQAMQAQEKEEQAILKVVEGARSLAELRPSALNGGTGVGMGGQMALSQIADRLAGLARQEVERCFNQTFMPLQNALSGVVDRLNQQSQTIAELQARQTQVPTPAQATLTPAAVAAGTAAGPQGMDAGKDTGQLAG</sequence>
<comment type="caution">
    <text evidence="1">The sequence shown here is derived from an EMBL/GenBank/DDBJ whole genome shotgun (WGS) entry which is preliminary data.</text>
</comment>
<dbReference type="OrthoDB" id="6905505at2"/>
<reference evidence="1 2" key="1">
    <citation type="submission" date="2018-05" db="EMBL/GenBank/DDBJ databases">
        <title>Genomic Encyclopedia of Type Strains, Phase IV (KMG-IV): sequencing the most valuable type-strain genomes for metagenomic binning, comparative biology and taxonomic classification.</title>
        <authorList>
            <person name="Goeker M."/>
        </authorList>
    </citation>
    <scope>NUCLEOTIDE SEQUENCE [LARGE SCALE GENOMIC DNA]</scope>
    <source>
        <strain evidence="1 2">DSM 29661</strain>
    </source>
</reference>
<accession>A0A318KC77</accession>
<evidence type="ECO:0000313" key="2">
    <source>
        <dbReference type="Proteomes" id="UP000247555"/>
    </source>
</evidence>
<organism evidence="1 2">
    <name type="scientific">Rivihabitans pingtungensis</name>
    <dbReference type="NCBI Taxonomy" id="1054498"/>
    <lineage>
        <taxon>Bacteria</taxon>
        <taxon>Pseudomonadati</taxon>
        <taxon>Pseudomonadota</taxon>
        <taxon>Betaproteobacteria</taxon>
        <taxon>Neisseriales</taxon>
        <taxon>Aquaspirillaceae</taxon>
        <taxon>Rivihabitans</taxon>
    </lineage>
</organism>
<dbReference type="Proteomes" id="UP000247555">
    <property type="component" value="Unassembled WGS sequence"/>
</dbReference>
<evidence type="ECO:0000313" key="1">
    <source>
        <dbReference type="EMBL" id="PXX74480.1"/>
    </source>
</evidence>